<dbReference type="STRING" id="713585.THITH_10830"/>
<dbReference type="PANTHER" id="PTHR30126:SF88">
    <property type="entry name" value="TRANSCRIPTIONAL REGULATOR-RELATED"/>
    <property type="match status" value="1"/>
</dbReference>
<evidence type="ECO:0000256" key="3">
    <source>
        <dbReference type="ARBA" id="ARBA00023125"/>
    </source>
</evidence>
<evidence type="ECO:0000313" key="6">
    <source>
        <dbReference type="EMBL" id="AHE98659.1"/>
    </source>
</evidence>
<dbReference type="InterPro" id="IPR000847">
    <property type="entry name" value="LysR_HTH_N"/>
</dbReference>
<accession>W0DJA4</accession>
<dbReference type="GO" id="GO:0003700">
    <property type="term" value="F:DNA-binding transcription factor activity"/>
    <property type="evidence" value="ECO:0007669"/>
    <property type="project" value="InterPro"/>
</dbReference>
<gene>
    <name evidence="6" type="ORF">THITH_10830</name>
</gene>
<keyword evidence="7" id="KW-1185">Reference proteome</keyword>
<keyword evidence="2" id="KW-0805">Transcription regulation</keyword>
<dbReference type="Gene3D" id="1.10.10.10">
    <property type="entry name" value="Winged helix-like DNA-binding domain superfamily/Winged helix DNA-binding domain"/>
    <property type="match status" value="1"/>
</dbReference>
<dbReference type="InterPro" id="IPR005119">
    <property type="entry name" value="LysR_subst-bd"/>
</dbReference>
<dbReference type="KEGG" id="tti:THITH_10830"/>
<dbReference type="SUPFAM" id="SSF46785">
    <property type="entry name" value="Winged helix' DNA-binding domain"/>
    <property type="match status" value="1"/>
</dbReference>
<protein>
    <submittedName>
        <fullName evidence="6">LysR family transcriptional regulator</fullName>
    </submittedName>
</protein>
<evidence type="ECO:0000259" key="5">
    <source>
        <dbReference type="PROSITE" id="PS50931"/>
    </source>
</evidence>
<evidence type="ECO:0000256" key="4">
    <source>
        <dbReference type="ARBA" id="ARBA00023163"/>
    </source>
</evidence>
<proteinExistence type="inferred from homology"/>
<dbReference type="SUPFAM" id="SSF53850">
    <property type="entry name" value="Periplasmic binding protein-like II"/>
    <property type="match status" value="1"/>
</dbReference>
<comment type="similarity">
    <text evidence="1">Belongs to the LysR transcriptional regulatory family.</text>
</comment>
<dbReference type="PANTHER" id="PTHR30126">
    <property type="entry name" value="HTH-TYPE TRANSCRIPTIONAL REGULATOR"/>
    <property type="match status" value="1"/>
</dbReference>
<dbReference type="InterPro" id="IPR036388">
    <property type="entry name" value="WH-like_DNA-bd_sf"/>
</dbReference>
<dbReference type="EMBL" id="CP007029">
    <property type="protein sequence ID" value="AHE98659.1"/>
    <property type="molecule type" value="Genomic_DNA"/>
</dbReference>
<reference evidence="6 7" key="1">
    <citation type="submission" date="2013-12" db="EMBL/GenBank/DDBJ databases">
        <authorList>
            <consortium name="DOE Joint Genome Institute"/>
            <person name="Muyzer G."/>
            <person name="Huntemann M."/>
            <person name="Han J."/>
            <person name="Chen A."/>
            <person name="Kyrpides N."/>
            <person name="Mavromatis K."/>
            <person name="Markowitz V."/>
            <person name="Palaniappan K."/>
            <person name="Ivanova N."/>
            <person name="Schaumberg A."/>
            <person name="Pati A."/>
            <person name="Liolios K."/>
            <person name="Nordberg H.P."/>
            <person name="Cantor M.N."/>
            <person name="Hua S.X."/>
            <person name="Woyke T."/>
        </authorList>
    </citation>
    <scope>NUCLEOTIDE SEQUENCE [LARGE SCALE GENOMIC DNA]</scope>
    <source>
        <strain evidence="6 7">ARh 1</strain>
    </source>
</reference>
<evidence type="ECO:0000256" key="2">
    <source>
        <dbReference type="ARBA" id="ARBA00023015"/>
    </source>
</evidence>
<evidence type="ECO:0000256" key="1">
    <source>
        <dbReference type="ARBA" id="ARBA00009437"/>
    </source>
</evidence>
<feature type="domain" description="HTH lysR-type" evidence="5">
    <location>
        <begin position="4"/>
        <end position="61"/>
    </location>
</feature>
<dbReference type="HOGENOM" id="CLU_039613_35_2_6"/>
<dbReference type="InterPro" id="IPR036390">
    <property type="entry name" value="WH_DNA-bd_sf"/>
</dbReference>
<keyword evidence="4" id="KW-0804">Transcription</keyword>
<name>W0DJA4_9GAMM</name>
<dbReference type="AlphaFoldDB" id="W0DJA4"/>
<dbReference type="Pfam" id="PF00126">
    <property type="entry name" value="HTH_1"/>
    <property type="match status" value="1"/>
</dbReference>
<evidence type="ECO:0000313" key="7">
    <source>
        <dbReference type="Proteomes" id="UP000005289"/>
    </source>
</evidence>
<dbReference type="GO" id="GO:0000976">
    <property type="term" value="F:transcription cis-regulatory region binding"/>
    <property type="evidence" value="ECO:0007669"/>
    <property type="project" value="TreeGrafter"/>
</dbReference>
<sequence>MPKVTLEQWRMLKAVVEAGGFAKAAERVHKSPSSINHAVQKLQTQLGVALLEVRGRKAELTEAGEALLRRAGHLLNDARDMENLALSLAAGIESEIALAVDQIVPQPAVIDALQRFATEFPGIRVQVHETVLDGGAELLRSGRVDLWLGPEVPAGFLGEPLGQIRLICVAHPAHPLGQAGGRFALRDLRSSREVVVRASGDTGDGDRDEPEAPQRWTVGHMSTALQIVQAGLAFAWLPECLVRQALDRGSLAAVALEAGSTRVMPFSLVFADRDRAGAATRSLGATLCSVFEERSPESEALPDWWSLARCGSRPEL</sequence>
<organism evidence="6 7">
    <name type="scientific">Thioalkalivibrio paradoxus ARh 1</name>
    <dbReference type="NCBI Taxonomy" id="713585"/>
    <lineage>
        <taxon>Bacteria</taxon>
        <taxon>Pseudomonadati</taxon>
        <taxon>Pseudomonadota</taxon>
        <taxon>Gammaproteobacteria</taxon>
        <taxon>Chromatiales</taxon>
        <taxon>Ectothiorhodospiraceae</taxon>
        <taxon>Thioalkalivibrio</taxon>
    </lineage>
</organism>
<dbReference type="Gene3D" id="3.40.190.290">
    <property type="match status" value="1"/>
</dbReference>
<dbReference type="Proteomes" id="UP000005289">
    <property type="component" value="Chromosome"/>
</dbReference>
<dbReference type="Pfam" id="PF03466">
    <property type="entry name" value="LysR_substrate"/>
    <property type="match status" value="1"/>
</dbReference>
<dbReference type="RefSeq" id="WP_006748145.1">
    <property type="nucleotide sequence ID" value="NZ_CP007029.1"/>
</dbReference>
<keyword evidence="3" id="KW-0238">DNA-binding</keyword>
<dbReference type="PROSITE" id="PS50931">
    <property type="entry name" value="HTH_LYSR"/>
    <property type="match status" value="1"/>
</dbReference>